<comment type="caution">
    <text evidence="1">The sequence shown here is derived from an EMBL/GenBank/DDBJ whole genome shotgun (WGS) entry which is preliminary data.</text>
</comment>
<dbReference type="RefSeq" id="WP_160992775.1">
    <property type="nucleotide sequence ID" value="NZ_WWCO01000031.1"/>
</dbReference>
<proteinExistence type="predicted"/>
<evidence type="ECO:0000313" key="2">
    <source>
        <dbReference type="Proteomes" id="UP000449678"/>
    </source>
</evidence>
<keyword evidence="2" id="KW-1185">Reference proteome</keyword>
<evidence type="ECO:0000313" key="1">
    <source>
        <dbReference type="EMBL" id="MYM37464.1"/>
    </source>
</evidence>
<gene>
    <name evidence="1" type="ORF">GTP38_24365</name>
</gene>
<name>A0ABW9VFR6_9BURK</name>
<reference evidence="1 2" key="1">
    <citation type="submission" date="2019-12" db="EMBL/GenBank/DDBJ databases">
        <title>Novel species isolated from a subtropical stream in China.</title>
        <authorList>
            <person name="Lu H."/>
        </authorList>
    </citation>
    <scope>NUCLEOTIDE SEQUENCE [LARGE SCALE GENOMIC DNA]</scope>
    <source>
        <strain evidence="1 2">FT94W</strain>
    </source>
</reference>
<dbReference type="EMBL" id="WWCO01000031">
    <property type="protein sequence ID" value="MYM37464.1"/>
    <property type="molecule type" value="Genomic_DNA"/>
</dbReference>
<dbReference type="Proteomes" id="UP000449678">
    <property type="component" value="Unassembled WGS sequence"/>
</dbReference>
<accession>A0ABW9VFR6</accession>
<protein>
    <submittedName>
        <fullName evidence="1">Uncharacterized protein</fullName>
    </submittedName>
</protein>
<organism evidence="1 2">
    <name type="scientific">Duganella lactea</name>
    <dbReference type="NCBI Taxonomy" id="2692173"/>
    <lineage>
        <taxon>Bacteria</taxon>
        <taxon>Pseudomonadati</taxon>
        <taxon>Pseudomonadota</taxon>
        <taxon>Betaproteobacteria</taxon>
        <taxon>Burkholderiales</taxon>
        <taxon>Oxalobacteraceae</taxon>
        <taxon>Telluria group</taxon>
        <taxon>Duganella</taxon>
    </lineage>
</organism>
<sequence>MFLQPEFYLHIITGGAGDAAPLMARIALHLAHDSSAYPINLIDLKTLKNFCSPKESSGLNEFFVSEFLRSAMMEGVRNWTDHEIGRLKTFAHSPIPTIGEPFQKAHLNS</sequence>